<dbReference type="InterPro" id="IPR012677">
    <property type="entry name" value="Nucleotide-bd_a/b_plait_sf"/>
</dbReference>
<keyword evidence="1" id="KW-0694">RNA-binding</keyword>
<dbReference type="RefSeq" id="XP_025601178.1">
    <property type="nucleotide sequence ID" value="XM_025741461.1"/>
</dbReference>
<dbReference type="SUPFAM" id="SSF54928">
    <property type="entry name" value="RNA-binding domain, RBD"/>
    <property type="match status" value="1"/>
</dbReference>
<dbReference type="SMART" id="SM00360">
    <property type="entry name" value="RRM"/>
    <property type="match status" value="1"/>
</dbReference>
<dbReference type="PANTHER" id="PTHR48037">
    <property type="entry name" value="ATPASE E1"/>
    <property type="match status" value="1"/>
</dbReference>
<dbReference type="PANTHER" id="PTHR48037:SF1">
    <property type="entry name" value="RRM DOMAIN-CONTAINING PROTEIN"/>
    <property type="match status" value="1"/>
</dbReference>
<evidence type="ECO:0000256" key="1">
    <source>
        <dbReference type="PROSITE-ProRule" id="PRU00176"/>
    </source>
</evidence>
<dbReference type="GeneID" id="37269005"/>
<evidence type="ECO:0000259" key="2">
    <source>
        <dbReference type="PROSITE" id="PS50102"/>
    </source>
</evidence>
<accession>A0A316ZHC5</accession>
<evidence type="ECO:0000313" key="3">
    <source>
        <dbReference type="EMBL" id="PWO00900.1"/>
    </source>
</evidence>
<proteinExistence type="predicted"/>
<keyword evidence="4" id="KW-1185">Reference proteome</keyword>
<dbReference type="AlphaFoldDB" id="A0A316ZHC5"/>
<dbReference type="Pfam" id="PF00076">
    <property type="entry name" value="RRM_1"/>
    <property type="match status" value="1"/>
</dbReference>
<dbReference type="Gene3D" id="3.30.70.330">
    <property type="match status" value="1"/>
</dbReference>
<dbReference type="Proteomes" id="UP000245946">
    <property type="component" value="Unassembled WGS sequence"/>
</dbReference>
<evidence type="ECO:0000313" key="4">
    <source>
        <dbReference type="Proteomes" id="UP000245946"/>
    </source>
</evidence>
<organism evidence="3 4">
    <name type="scientific">Tilletiopsis washingtonensis</name>
    <dbReference type="NCBI Taxonomy" id="58919"/>
    <lineage>
        <taxon>Eukaryota</taxon>
        <taxon>Fungi</taxon>
        <taxon>Dikarya</taxon>
        <taxon>Basidiomycota</taxon>
        <taxon>Ustilaginomycotina</taxon>
        <taxon>Exobasidiomycetes</taxon>
        <taxon>Entylomatales</taxon>
        <taxon>Entylomatales incertae sedis</taxon>
        <taxon>Tilletiopsis</taxon>
    </lineage>
</organism>
<dbReference type="OrthoDB" id="407442at2759"/>
<feature type="domain" description="RRM" evidence="2">
    <location>
        <begin position="7"/>
        <end position="83"/>
    </location>
</feature>
<dbReference type="InterPro" id="IPR000504">
    <property type="entry name" value="RRM_dom"/>
</dbReference>
<reference evidence="3 4" key="1">
    <citation type="journal article" date="2018" name="Mol. Biol. Evol.">
        <title>Broad Genomic Sampling Reveals a Smut Pathogenic Ancestry of the Fungal Clade Ustilaginomycotina.</title>
        <authorList>
            <person name="Kijpornyongpan T."/>
            <person name="Mondo S.J."/>
            <person name="Barry K."/>
            <person name="Sandor L."/>
            <person name="Lee J."/>
            <person name="Lipzen A."/>
            <person name="Pangilinan J."/>
            <person name="LaButti K."/>
            <person name="Hainaut M."/>
            <person name="Henrissat B."/>
            <person name="Grigoriev I.V."/>
            <person name="Spatafora J.W."/>
            <person name="Aime M.C."/>
        </authorList>
    </citation>
    <scope>NUCLEOTIDE SEQUENCE [LARGE SCALE GENOMIC DNA]</scope>
    <source>
        <strain evidence="3 4">MCA 4186</strain>
    </source>
</reference>
<dbReference type="STRING" id="58919.A0A316ZHC5"/>
<protein>
    <submittedName>
        <fullName evidence="3">RNA-binding domain-containing protein</fullName>
    </submittedName>
</protein>
<name>A0A316ZHC5_9BASI</name>
<dbReference type="EMBL" id="KZ819284">
    <property type="protein sequence ID" value="PWO00900.1"/>
    <property type="molecule type" value="Genomic_DNA"/>
</dbReference>
<gene>
    <name evidence="3" type="ORF">FA09DRAFT_327612</name>
</gene>
<dbReference type="InterPro" id="IPR035979">
    <property type="entry name" value="RBD_domain_sf"/>
</dbReference>
<dbReference type="PROSITE" id="PS50102">
    <property type="entry name" value="RRM"/>
    <property type="match status" value="1"/>
</dbReference>
<dbReference type="GO" id="GO:0003723">
    <property type="term" value="F:RNA binding"/>
    <property type="evidence" value="ECO:0007669"/>
    <property type="project" value="UniProtKB-UniRule"/>
</dbReference>
<sequence>MAERTKKTVYVGGLPDGADAAMLVNAFTAFGEVVDVQIPQEDGNTRGFGFVTFSKPEEAEDAIDNMHLNELAGRIINVNLARAPKAAIGNGNRPVWEDEEWIKEHAAPLEGAEADEAPEGP</sequence>